<name>A0A537LJV5_9BACT</name>
<dbReference type="AlphaFoldDB" id="A0A537LJV5"/>
<dbReference type="SUPFAM" id="SSF51735">
    <property type="entry name" value="NAD(P)-binding Rossmann-fold domains"/>
    <property type="match status" value="1"/>
</dbReference>
<dbReference type="InterPro" id="IPR002347">
    <property type="entry name" value="SDR_fam"/>
</dbReference>
<evidence type="ECO:0000313" key="2">
    <source>
        <dbReference type="Proteomes" id="UP000320393"/>
    </source>
</evidence>
<proteinExistence type="predicted"/>
<feature type="non-terminal residue" evidence="1">
    <location>
        <position position="1"/>
    </location>
</feature>
<comment type="caution">
    <text evidence="1">The sequence shown here is derived from an EMBL/GenBank/DDBJ whole genome shotgun (WGS) entry which is preliminary data.</text>
</comment>
<reference evidence="1 2" key="1">
    <citation type="journal article" date="2019" name="Nat. Microbiol.">
        <title>Mediterranean grassland soil C-N compound turnover is dependent on rainfall and depth, and is mediated by genomically divergent microorganisms.</title>
        <authorList>
            <person name="Diamond S."/>
            <person name="Andeer P.F."/>
            <person name="Li Z."/>
            <person name="Crits-Christoph A."/>
            <person name="Burstein D."/>
            <person name="Anantharaman K."/>
            <person name="Lane K.R."/>
            <person name="Thomas B.C."/>
            <person name="Pan C."/>
            <person name="Northen T.R."/>
            <person name="Banfield J.F."/>
        </authorList>
    </citation>
    <scope>NUCLEOTIDE SEQUENCE [LARGE SCALE GENOMIC DNA]</scope>
    <source>
        <strain evidence="1">NP_5</strain>
    </source>
</reference>
<dbReference type="EMBL" id="VBAM01000411">
    <property type="protein sequence ID" value="TMJ08283.1"/>
    <property type="molecule type" value="Genomic_DNA"/>
</dbReference>
<dbReference type="Pfam" id="PF13561">
    <property type="entry name" value="adh_short_C2"/>
    <property type="match status" value="1"/>
</dbReference>
<accession>A0A537LJV5</accession>
<organism evidence="1 2">
    <name type="scientific">Candidatus Segetimicrobium genomatis</name>
    <dbReference type="NCBI Taxonomy" id="2569760"/>
    <lineage>
        <taxon>Bacteria</taxon>
        <taxon>Bacillati</taxon>
        <taxon>Candidatus Sysuimicrobiota</taxon>
        <taxon>Candidatus Sysuimicrobiia</taxon>
        <taxon>Candidatus Sysuimicrobiales</taxon>
        <taxon>Candidatus Segetimicrobiaceae</taxon>
        <taxon>Candidatus Segetimicrobium</taxon>
    </lineage>
</organism>
<protein>
    <submittedName>
        <fullName evidence="1">SDR family oxidoreductase</fullName>
    </submittedName>
</protein>
<evidence type="ECO:0000313" key="1">
    <source>
        <dbReference type="EMBL" id="TMJ08283.1"/>
    </source>
</evidence>
<dbReference type="Proteomes" id="UP000320393">
    <property type="component" value="Unassembled WGS sequence"/>
</dbReference>
<dbReference type="Gene3D" id="3.40.50.720">
    <property type="entry name" value="NAD(P)-binding Rossmann-like Domain"/>
    <property type="match status" value="1"/>
</dbReference>
<sequence>VLNSLPPQAQDLIRNWHKRGWTPMGRLGTPADIGGVAALLCADEAGWITGQTIYADGGASLLNSEVPPEIQFG</sequence>
<dbReference type="InterPro" id="IPR036291">
    <property type="entry name" value="NAD(P)-bd_dom_sf"/>
</dbReference>
<gene>
    <name evidence="1" type="ORF">E6H02_10190</name>
</gene>